<evidence type="ECO:0000313" key="3">
    <source>
        <dbReference type="Proteomes" id="UP001595719"/>
    </source>
</evidence>
<gene>
    <name evidence="2" type="ORF">ACFOY0_19355</name>
</gene>
<keyword evidence="1" id="KW-1133">Transmembrane helix</keyword>
<protein>
    <submittedName>
        <fullName evidence="2">Uncharacterized protein</fullName>
    </submittedName>
</protein>
<keyword evidence="1" id="KW-0812">Transmembrane</keyword>
<dbReference type="EMBL" id="JBHSCO010000006">
    <property type="protein sequence ID" value="MFC4393159.1"/>
    <property type="molecule type" value="Genomic_DNA"/>
</dbReference>
<name>A0ABV8W9G6_9FLAO</name>
<organism evidence="2 3">
    <name type="scientific">Flavobacterium quisquiliarum</name>
    <dbReference type="NCBI Taxonomy" id="1834436"/>
    <lineage>
        <taxon>Bacteria</taxon>
        <taxon>Pseudomonadati</taxon>
        <taxon>Bacteroidota</taxon>
        <taxon>Flavobacteriia</taxon>
        <taxon>Flavobacteriales</taxon>
        <taxon>Flavobacteriaceae</taxon>
        <taxon>Flavobacterium</taxon>
    </lineage>
</organism>
<proteinExistence type="predicted"/>
<dbReference type="Proteomes" id="UP001595719">
    <property type="component" value="Unassembled WGS sequence"/>
</dbReference>
<sequence length="74" mass="8624">MKSKSNWEFAQKYSTNLFLVLLSLLLLIQITLYIIYGSTRFTELSVLIGLILFVIIVLYKTEKKLKLNHSKSNE</sequence>
<reference evidence="3" key="1">
    <citation type="journal article" date="2019" name="Int. J. Syst. Evol. Microbiol.">
        <title>The Global Catalogue of Microorganisms (GCM) 10K type strain sequencing project: providing services to taxonomists for standard genome sequencing and annotation.</title>
        <authorList>
            <consortium name="The Broad Institute Genomics Platform"/>
            <consortium name="The Broad Institute Genome Sequencing Center for Infectious Disease"/>
            <person name="Wu L."/>
            <person name="Ma J."/>
        </authorList>
    </citation>
    <scope>NUCLEOTIDE SEQUENCE [LARGE SCALE GENOMIC DNA]</scope>
    <source>
        <strain evidence="3">CGMCC 1.15345</strain>
    </source>
</reference>
<comment type="caution">
    <text evidence="2">The sequence shown here is derived from an EMBL/GenBank/DDBJ whole genome shotgun (WGS) entry which is preliminary data.</text>
</comment>
<keyword evidence="1" id="KW-0472">Membrane</keyword>
<accession>A0ABV8W9G6</accession>
<evidence type="ECO:0000313" key="2">
    <source>
        <dbReference type="EMBL" id="MFC4393159.1"/>
    </source>
</evidence>
<keyword evidence="3" id="KW-1185">Reference proteome</keyword>
<feature type="transmembrane region" description="Helical" evidence="1">
    <location>
        <begin position="16"/>
        <end position="35"/>
    </location>
</feature>
<feature type="transmembrane region" description="Helical" evidence="1">
    <location>
        <begin position="41"/>
        <end position="59"/>
    </location>
</feature>
<evidence type="ECO:0000256" key="1">
    <source>
        <dbReference type="SAM" id="Phobius"/>
    </source>
</evidence>
<dbReference type="RefSeq" id="WP_379786789.1">
    <property type="nucleotide sequence ID" value="NZ_JBHSCO010000006.1"/>
</dbReference>